<dbReference type="OrthoDB" id="9788101at2"/>
<dbReference type="GO" id="GO:0016740">
    <property type="term" value="F:transferase activity"/>
    <property type="evidence" value="ECO:0007669"/>
    <property type="project" value="UniProtKB-KW"/>
</dbReference>
<dbReference type="EMBL" id="QRNO01000098">
    <property type="protein sequence ID" value="RHK47166.1"/>
    <property type="molecule type" value="Genomic_DNA"/>
</dbReference>
<dbReference type="Pfam" id="PF00535">
    <property type="entry name" value="Glycos_transf_2"/>
    <property type="match status" value="1"/>
</dbReference>
<keyword evidence="1" id="KW-0812">Transmembrane</keyword>
<keyword evidence="1" id="KW-1133">Transmembrane helix</keyword>
<dbReference type="AlphaFoldDB" id="A0A415GE44"/>
<protein>
    <submittedName>
        <fullName evidence="3">Glycosyltransferase</fullName>
    </submittedName>
</protein>
<dbReference type="InterPro" id="IPR050834">
    <property type="entry name" value="Glycosyltransf_2"/>
</dbReference>
<dbReference type="Gene3D" id="3.90.550.10">
    <property type="entry name" value="Spore Coat Polysaccharide Biosynthesis Protein SpsA, Chain A"/>
    <property type="match status" value="1"/>
</dbReference>
<feature type="domain" description="Glycosyltransferase 2-like" evidence="2">
    <location>
        <begin position="5"/>
        <end position="155"/>
    </location>
</feature>
<dbReference type="CDD" id="cd06433">
    <property type="entry name" value="GT_2_WfgS_like"/>
    <property type="match status" value="1"/>
</dbReference>
<feature type="transmembrane region" description="Helical" evidence="1">
    <location>
        <begin position="240"/>
        <end position="258"/>
    </location>
</feature>
<dbReference type="PANTHER" id="PTHR43685:SF2">
    <property type="entry name" value="GLYCOSYLTRANSFERASE 2-LIKE DOMAIN-CONTAINING PROTEIN"/>
    <property type="match status" value="1"/>
</dbReference>
<organism evidence="3 4">
    <name type="scientific">Leyella stercorea</name>
    <dbReference type="NCBI Taxonomy" id="363265"/>
    <lineage>
        <taxon>Bacteria</taxon>
        <taxon>Pseudomonadati</taxon>
        <taxon>Bacteroidota</taxon>
        <taxon>Bacteroidia</taxon>
        <taxon>Bacteroidales</taxon>
        <taxon>Prevotellaceae</taxon>
        <taxon>Leyella</taxon>
    </lineage>
</organism>
<name>A0A415GE44_9BACT</name>
<keyword evidence="3" id="KW-0808">Transferase</keyword>
<sequence>MIKFTIITCTYNAAEVIKPTLDSILNQTWAPVEHLIIDGASKDDTVKVAEAYRQRSLEEETEHEVRIISEPDRGLYDAMNKGLRLATGDYVVFLNAGDSLPDDTTLEKISNDVNERSDGKLPAVLYGDTNIVDDKGIVLHPRRLAPPDNLNWRSFRHGMLVCHQAFYARTDIARATPYDLRYRFSADVDWCIRIMEHAEREHLHLLRLPEVVADYLDGGMTNKNHRASLFERFRIMRRHYGLFTTLAMHAWFIARAVLKK</sequence>
<proteinExistence type="predicted"/>
<dbReference type="InterPro" id="IPR001173">
    <property type="entry name" value="Glyco_trans_2-like"/>
</dbReference>
<dbReference type="PANTHER" id="PTHR43685">
    <property type="entry name" value="GLYCOSYLTRANSFERASE"/>
    <property type="match status" value="1"/>
</dbReference>
<comment type="caution">
    <text evidence="3">The sequence shown here is derived from an EMBL/GenBank/DDBJ whole genome shotgun (WGS) entry which is preliminary data.</text>
</comment>
<gene>
    <name evidence="3" type="ORF">DW060_12565</name>
</gene>
<evidence type="ECO:0000256" key="1">
    <source>
        <dbReference type="SAM" id="Phobius"/>
    </source>
</evidence>
<accession>A0A415GE44</accession>
<evidence type="ECO:0000313" key="3">
    <source>
        <dbReference type="EMBL" id="RHK47166.1"/>
    </source>
</evidence>
<dbReference type="Proteomes" id="UP000286598">
    <property type="component" value="Unassembled WGS sequence"/>
</dbReference>
<evidence type="ECO:0000313" key="4">
    <source>
        <dbReference type="Proteomes" id="UP000286598"/>
    </source>
</evidence>
<dbReference type="InterPro" id="IPR029044">
    <property type="entry name" value="Nucleotide-diphossugar_trans"/>
</dbReference>
<dbReference type="SUPFAM" id="SSF53448">
    <property type="entry name" value="Nucleotide-diphospho-sugar transferases"/>
    <property type="match status" value="1"/>
</dbReference>
<keyword evidence="1" id="KW-0472">Membrane</keyword>
<keyword evidence="4" id="KW-1185">Reference proteome</keyword>
<evidence type="ECO:0000259" key="2">
    <source>
        <dbReference type="Pfam" id="PF00535"/>
    </source>
</evidence>
<reference evidence="3 4" key="1">
    <citation type="submission" date="2018-08" db="EMBL/GenBank/DDBJ databases">
        <title>A genome reference for cultivated species of the human gut microbiota.</title>
        <authorList>
            <person name="Zou Y."/>
            <person name="Xue W."/>
            <person name="Luo G."/>
        </authorList>
    </citation>
    <scope>NUCLEOTIDE SEQUENCE [LARGE SCALE GENOMIC DNA]</scope>
    <source>
        <strain evidence="3 4">AF42-9</strain>
    </source>
</reference>